<dbReference type="AlphaFoldDB" id="A6K7G6"/>
<reference evidence="2" key="1">
    <citation type="submission" date="2005-09" db="EMBL/GenBank/DDBJ databases">
        <authorList>
            <person name="Mural R.J."/>
            <person name="Li P.W."/>
            <person name="Adams M.D."/>
            <person name="Amanatides P.G."/>
            <person name="Baden-Tillson H."/>
            <person name="Barnstead M."/>
            <person name="Chin S.H."/>
            <person name="Dew I."/>
            <person name="Evans C.A."/>
            <person name="Ferriera S."/>
            <person name="Flanigan M."/>
            <person name="Fosler C."/>
            <person name="Glodek A."/>
            <person name="Gu Z."/>
            <person name="Holt R.A."/>
            <person name="Jennings D."/>
            <person name="Kraft C.L."/>
            <person name="Lu F."/>
            <person name="Nguyen T."/>
            <person name="Nusskern D.R."/>
            <person name="Pfannkoch C.M."/>
            <person name="Sitter C."/>
            <person name="Sutton G.G."/>
            <person name="Venter J.C."/>
            <person name="Wang Z."/>
            <person name="Woodage T."/>
            <person name="Zheng X.H."/>
            <person name="Zhong F."/>
        </authorList>
    </citation>
    <scope>NUCLEOTIDE SEQUENCE [LARGE SCALE GENOMIC DNA]</scope>
    <source>
        <strain>BN</strain>
        <strain evidence="2">Sprague-Dawley</strain>
    </source>
</reference>
<protein>
    <submittedName>
        <fullName evidence="1">RCG59235</fullName>
    </submittedName>
</protein>
<name>A6K7G6_RAT</name>
<evidence type="ECO:0000313" key="2">
    <source>
        <dbReference type="Proteomes" id="UP000234681"/>
    </source>
</evidence>
<dbReference type="EMBL" id="CH474027">
    <property type="protein sequence ID" value="EDL76509.1"/>
    <property type="molecule type" value="Genomic_DNA"/>
</dbReference>
<proteinExistence type="predicted"/>
<sequence>MVIRFPRGAALGLHPVCFKVYFASSVMSSHHSVIQDRTSLINDPGIIEEVESVQDHNYKETVLQIHKQQMSSK</sequence>
<evidence type="ECO:0000313" key="1">
    <source>
        <dbReference type="EMBL" id="EDL76509.1"/>
    </source>
</evidence>
<accession>A6K7G6</accession>
<dbReference type="Proteomes" id="UP000234681">
    <property type="component" value="Chromosome 7"/>
</dbReference>
<gene>
    <name evidence="1" type="ORF">rCG_59235</name>
</gene>
<organism evidence="1 2">
    <name type="scientific">Rattus norvegicus</name>
    <name type="common">Rat</name>
    <dbReference type="NCBI Taxonomy" id="10116"/>
    <lineage>
        <taxon>Eukaryota</taxon>
        <taxon>Metazoa</taxon>
        <taxon>Chordata</taxon>
        <taxon>Craniata</taxon>
        <taxon>Vertebrata</taxon>
        <taxon>Euteleostomi</taxon>
        <taxon>Mammalia</taxon>
        <taxon>Eutheria</taxon>
        <taxon>Euarchontoglires</taxon>
        <taxon>Glires</taxon>
        <taxon>Rodentia</taxon>
        <taxon>Myomorpha</taxon>
        <taxon>Muroidea</taxon>
        <taxon>Muridae</taxon>
        <taxon>Murinae</taxon>
        <taxon>Rattus</taxon>
    </lineage>
</organism>